<protein>
    <recommendedName>
        <fullName evidence="4">DUF4355 domain-containing protein</fullName>
    </recommendedName>
</protein>
<feature type="compositionally biased region" description="Low complexity" evidence="1">
    <location>
        <begin position="25"/>
        <end position="37"/>
    </location>
</feature>
<evidence type="ECO:0000313" key="2">
    <source>
        <dbReference type="EMBL" id="KRL56669.1"/>
    </source>
</evidence>
<evidence type="ECO:0000256" key="1">
    <source>
        <dbReference type="SAM" id="MobiDB-lite"/>
    </source>
</evidence>
<comment type="caution">
    <text evidence="2">The sequence shown here is derived from an EMBL/GenBank/DDBJ whole genome shotgun (WGS) entry which is preliminary data.</text>
</comment>
<gene>
    <name evidence="2" type="ORF">FD35_GL001768</name>
</gene>
<dbReference type="InterPro" id="IPR025580">
    <property type="entry name" value="Gp46"/>
</dbReference>
<accession>A0A0R1RIE0</accession>
<feature type="compositionally biased region" description="Basic and acidic residues" evidence="1">
    <location>
        <begin position="52"/>
        <end position="63"/>
    </location>
</feature>
<dbReference type="STRING" id="1114972.FD35_GL001768"/>
<evidence type="ECO:0000313" key="3">
    <source>
        <dbReference type="Proteomes" id="UP000051999"/>
    </source>
</evidence>
<dbReference type="eggNOG" id="ENOG5033EEI">
    <property type="taxonomic scope" value="Bacteria"/>
</dbReference>
<dbReference type="RefSeq" id="WP_017262316.1">
    <property type="nucleotide sequence ID" value="NZ_AUAW01000005.1"/>
</dbReference>
<feature type="compositionally biased region" description="Polar residues" evidence="1">
    <location>
        <begin position="181"/>
        <end position="190"/>
    </location>
</feature>
<feature type="region of interest" description="Disordered" evidence="1">
    <location>
        <begin position="15"/>
        <end position="131"/>
    </location>
</feature>
<feature type="compositionally biased region" description="Acidic residues" evidence="1">
    <location>
        <begin position="40"/>
        <end position="51"/>
    </location>
</feature>
<dbReference type="Proteomes" id="UP000051999">
    <property type="component" value="Unassembled WGS sequence"/>
</dbReference>
<dbReference type="AlphaFoldDB" id="A0A0R1RIE0"/>
<dbReference type="Pfam" id="PF14265">
    <property type="entry name" value="DUF4355"/>
    <property type="match status" value="1"/>
</dbReference>
<name>A0A0R1RIE0_9LACO</name>
<feature type="region of interest" description="Disordered" evidence="1">
    <location>
        <begin position="173"/>
        <end position="197"/>
    </location>
</feature>
<sequence>MFTRLLPMNLQYFAEPVPAGSGEGNNTNVSNTQSNNNDGEHEDDNGGDDPEGSDKTFSRKDVRGLISSAMDDFKNKSLPGLLEQARKDGESRAKMTEEQRESADQKAHQDELDKREAELNHRESVSATRDLLAKNSLPEDFAEMLTDNDADKRSQRVENFGKAFNKAVQAGVEERLKGNRNPGQSVNNGSNHDDTEFAQKLAKATHPKKTANDFFGNK</sequence>
<organism evidence="2 3">
    <name type="scientific">Furfurilactobacillus rossiae DSM 15814</name>
    <dbReference type="NCBI Taxonomy" id="1114972"/>
    <lineage>
        <taxon>Bacteria</taxon>
        <taxon>Bacillati</taxon>
        <taxon>Bacillota</taxon>
        <taxon>Bacilli</taxon>
        <taxon>Lactobacillales</taxon>
        <taxon>Lactobacillaceae</taxon>
        <taxon>Furfurilactobacillus</taxon>
    </lineage>
</organism>
<proteinExistence type="predicted"/>
<dbReference type="PATRIC" id="fig|1114972.6.peg.1803"/>
<feature type="compositionally biased region" description="Basic and acidic residues" evidence="1">
    <location>
        <begin position="84"/>
        <end position="124"/>
    </location>
</feature>
<keyword evidence="3" id="KW-1185">Reference proteome</keyword>
<dbReference type="EMBL" id="AZFF01000003">
    <property type="protein sequence ID" value="KRL56669.1"/>
    <property type="molecule type" value="Genomic_DNA"/>
</dbReference>
<reference evidence="2 3" key="1">
    <citation type="journal article" date="2015" name="Genome Announc.">
        <title>Expanding the biotechnology potential of lactobacilli through comparative genomics of 213 strains and associated genera.</title>
        <authorList>
            <person name="Sun Z."/>
            <person name="Harris H.M."/>
            <person name="McCann A."/>
            <person name="Guo C."/>
            <person name="Argimon S."/>
            <person name="Zhang W."/>
            <person name="Yang X."/>
            <person name="Jeffery I.B."/>
            <person name="Cooney J.C."/>
            <person name="Kagawa T.F."/>
            <person name="Liu W."/>
            <person name="Song Y."/>
            <person name="Salvetti E."/>
            <person name="Wrobel A."/>
            <person name="Rasinkangas P."/>
            <person name="Parkhill J."/>
            <person name="Rea M.C."/>
            <person name="O'Sullivan O."/>
            <person name="Ritari J."/>
            <person name="Douillard F.P."/>
            <person name="Paul Ross R."/>
            <person name="Yang R."/>
            <person name="Briner A.E."/>
            <person name="Felis G.E."/>
            <person name="de Vos W.M."/>
            <person name="Barrangou R."/>
            <person name="Klaenhammer T.R."/>
            <person name="Caufield P.W."/>
            <person name="Cui Y."/>
            <person name="Zhang H."/>
            <person name="O'Toole P.W."/>
        </authorList>
    </citation>
    <scope>NUCLEOTIDE SEQUENCE [LARGE SCALE GENOMIC DNA]</scope>
    <source>
        <strain evidence="2 3">DSM 15814</strain>
    </source>
</reference>
<evidence type="ECO:0008006" key="4">
    <source>
        <dbReference type="Google" id="ProtNLM"/>
    </source>
</evidence>